<dbReference type="Gene3D" id="1.20.1560.10">
    <property type="entry name" value="ABC transporter type 1, transmembrane domain"/>
    <property type="match status" value="1"/>
</dbReference>
<reference evidence="9" key="1">
    <citation type="submission" date="2020-12" db="EMBL/GenBank/DDBJ databases">
        <title>Sanguibacter suaedae sp. nov., isolated from Suaeda aralocaspica.</title>
        <authorList>
            <person name="Ma Q."/>
        </authorList>
    </citation>
    <scope>NUCLEOTIDE SEQUENCE</scope>
    <source>
        <strain evidence="9">YZGR15</strain>
    </source>
</reference>
<keyword evidence="4 6" id="KW-0472">Membrane</keyword>
<dbReference type="Gene3D" id="3.40.50.300">
    <property type="entry name" value="P-loop containing nucleotide triphosphate hydrolases"/>
    <property type="match status" value="1"/>
</dbReference>
<dbReference type="InterPro" id="IPR036640">
    <property type="entry name" value="ABC1_TM_sf"/>
</dbReference>
<keyword evidence="2 6" id="KW-0812">Transmembrane</keyword>
<evidence type="ECO:0000256" key="3">
    <source>
        <dbReference type="ARBA" id="ARBA00022989"/>
    </source>
</evidence>
<keyword evidence="10" id="KW-1185">Reference proteome</keyword>
<feature type="transmembrane region" description="Helical" evidence="6">
    <location>
        <begin position="175"/>
        <end position="194"/>
    </location>
</feature>
<dbReference type="EMBL" id="JAEINH010000002">
    <property type="protein sequence ID" value="MBI9114113.1"/>
    <property type="molecule type" value="Genomic_DNA"/>
</dbReference>
<evidence type="ECO:0000256" key="2">
    <source>
        <dbReference type="ARBA" id="ARBA00022692"/>
    </source>
</evidence>
<dbReference type="SUPFAM" id="SSF52540">
    <property type="entry name" value="P-loop containing nucleoside triphosphate hydrolases"/>
    <property type="match status" value="1"/>
</dbReference>
<dbReference type="InterPro" id="IPR003439">
    <property type="entry name" value="ABC_transporter-like_ATP-bd"/>
</dbReference>
<dbReference type="AlphaFoldDB" id="A0A934IA25"/>
<evidence type="ECO:0000256" key="5">
    <source>
        <dbReference type="SAM" id="MobiDB-lite"/>
    </source>
</evidence>
<dbReference type="PROSITE" id="PS50929">
    <property type="entry name" value="ABC_TM1F"/>
    <property type="match status" value="1"/>
</dbReference>
<keyword evidence="9" id="KW-0067">ATP-binding</keyword>
<dbReference type="InterPro" id="IPR017871">
    <property type="entry name" value="ABC_transporter-like_CS"/>
</dbReference>
<evidence type="ECO:0000313" key="10">
    <source>
        <dbReference type="Proteomes" id="UP000602087"/>
    </source>
</evidence>
<dbReference type="InterPro" id="IPR027417">
    <property type="entry name" value="P-loop_NTPase"/>
</dbReference>
<dbReference type="PANTHER" id="PTHR43394:SF1">
    <property type="entry name" value="ATP-BINDING CASSETTE SUB-FAMILY B MEMBER 10, MITOCHONDRIAL"/>
    <property type="match status" value="1"/>
</dbReference>
<name>A0A934IA25_9MICO</name>
<accession>A0A934IA25</accession>
<dbReference type="Pfam" id="PF00664">
    <property type="entry name" value="ABC_membrane"/>
    <property type="match status" value="1"/>
</dbReference>
<dbReference type="PANTHER" id="PTHR43394">
    <property type="entry name" value="ATP-DEPENDENT PERMEASE MDL1, MITOCHONDRIAL"/>
    <property type="match status" value="1"/>
</dbReference>
<evidence type="ECO:0000259" key="7">
    <source>
        <dbReference type="PROSITE" id="PS50893"/>
    </source>
</evidence>
<evidence type="ECO:0000313" key="9">
    <source>
        <dbReference type="EMBL" id="MBI9114113.1"/>
    </source>
</evidence>
<dbReference type="PROSITE" id="PS50893">
    <property type="entry name" value="ABC_TRANSPORTER_2"/>
    <property type="match status" value="1"/>
</dbReference>
<feature type="transmembrane region" description="Helical" evidence="6">
    <location>
        <begin position="34"/>
        <end position="53"/>
    </location>
</feature>
<dbReference type="GO" id="GO:0005524">
    <property type="term" value="F:ATP binding"/>
    <property type="evidence" value="ECO:0007669"/>
    <property type="project" value="UniProtKB-KW"/>
</dbReference>
<dbReference type="GO" id="GO:0016887">
    <property type="term" value="F:ATP hydrolysis activity"/>
    <property type="evidence" value="ECO:0007669"/>
    <property type="project" value="InterPro"/>
</dbReference>
<feature type="domain" description="ABC transmembrane type-1" evidence="8">
    <location>
        <begin position="37"/>
        <end position="318"/>
    </location>
</feature>
<sequence>MLGNVRSLPLPDPGRPPLTSPAAYLAWQARRQRGVLAAAVTCGILTFLAQALMPYVLGHALDEGLEKGLGPELLRWAGIMLAAGVVQVVASAFGHRFDVQNWLRAAFGTSQLVGDKVSRSGDRVTEDIPTGEVVATVATDAMRVGEFFFNAARLIGSLVAYAAVAVLMLRTSVTLGLVVVVGLPAVAAILGLLVRPLHRRQSAQREASGRLTTLGADTVSGLRILRGIGGEGVFTDRYRRQSQAVREAGVRVATTQSYLDALQVLLPGLFVALVLWLGAVRAVDGSITPGQLVTFYGYAAFLTWPMQNLTQTLQITTRAVVSVRKIIRVLQVVPATGATPGTADAPAPGAALVDEASGLTLPGDRVVALVSAHPDDSARVATRLGRFDDVADRETPVRLGGVLVHDIDKDELRHRVVVAEATPHLFSGVLRGELDVRDRATDEEILAALHVADAQDVLDSTPGGLDGDLPEKGRSLSGGQRQRVALARALLTEAEHLVLVEPTSAVDAHTEARIAERLTAARRGRSTLVVTASPLVLDHVDEVVVLRDDQVVLHGTHRELLAGTGEDHDHYRAVVGRTLTEDPVPAGPTHDHTEEVTR</sequence>
<proteinExistence type="predicted"/>
<comment type="subcellular location">
    <subcellularLocation>
        <location evidence="1">Cell membrane</location>
        <topology evidence="1">Multi-pass membrane protein</topology>
    </subcellularLocation>
</comment>
<dbReference type="InterPro" id="IPR011527">
    <property type="entry name" value="ABC1_TM_dom"/>
</dbReference>
<dbReference type="SUPFAM" id="SSF90123">
    <property type="entry name" value="ABC transporter transmembrane region"/>
    <property type="match status" value="1"/>
</dbReference>
<evidence type="ECO:0000256" key="6">
    <source>
        <dbReference type="SAM" id="Phobius"/>
    </source>
</evidence>
<comment type="caution">
    <text evidence="9">The sequence shown here is derived from an EMBL/GenBank/DDBJ whole genome shotgun (WGS) entry which is preliminary data.</text>
</comment>
<dbReference type="GO" id="GO:0015421">
    <property type="term" value="F:ABC-type oligopeptide transporter activity"/>
    <property type="evidence" value="ECO:0007669"/>
    <property type="project" value="TreeGrafter"/>
</dbReference>
<dbReference type="Pfam" id="PF00005">
    <property type="entry name" value="ABC_tran"/>
    <property type="match status" value="1"/>
</dbReference>
<feature type="domain" description="ABC transporter" evidence="7">
    <location>
        <begin position="327"/>
        <end position="573"/>
    </location>
</feature>
<dbReference type="GO" id="GO:0005886">
    <property type="term" value="C:plasma membrane"/>
    <property type="evidence" value="ECO:0007669"/>
    <property type="project" value="UniProtKB-SubCell"/>
</dbReference>
<organism evidence="9 10">
    <name type="scientific">Sanguibacter suaedae</name>
    <dbReference type="NCBI Taxonomy" id="2795737"/>
    <lineage>
        <taxon>Bacteria</taxon>
        <taxon>Bacillati</taxon>
        <taxon>Actinomycetota</taxon>
        <taxon>Actinomycetes</taxon>
        <taxon>Micrococcales</taxon>
        <taxon>Sanguibacteraceae</taxon>
        <taxon>Sanguibacter</taxon>
    </lineage>
</organism>
<evidence type="ECO:0000256" key="4">
    <source>
        <dbReference type="ARBA" id="ARBA00023136"/>
    </source>
</evidence>
<dbReference type="Proteomes" id="UP000602087">
    <property type="component" value="Unassembled WGS sequence"/>
</dbReference>
<dbReference type="CDD" id="cd07346">
    <property type="entry name" value="ABC_6TM_exporters"/>
    <property type="match status" value="1"/>
</dbReference>
<feature type="transmembrane region" description="Helical" evidence="6">
    <location>
        <begin position="73"/>
        <end position="94"/>
    </location>
</feature>
<gene>
    <name evidence="9" type="ORF">JAV76_03680</name>
</gene>
<keyword evidence="3 6" id="KW-1133">Transmembrane helix</keyword>
<feature type="transmembrane region" description="Helical" evidence="6">
    <location>
        <begin position="261"/>
        <end position="279"/>
    </location>
</feature>
<evidence type="ECO:0000256" key="1">
    <source>
        <dbReference type="ARBA" id="ARBA00004651"/>
    </source>
</evidence>
<evidence type="ECO:0000259" key="8">
    <source>
        <dbReference type="PROSITE" id="PS50929"/>
    </source>
</evidence>
<feature type="region of interest" description="Disordered" evidence="5">
    <location>
        <begin position="459"/>
        <end position="478"/>
    </location>
</feature>
<dbReference type="RefSeq" id="WP_198732654.1">
    <property type="nucleotide sequence ID" value="NZ_JAEINH010000002.1"/>
</dbReference>
<dbReference type="InterPro" id="IPR039421">
    <property type="entry name" value="Type_1_exporter"/>
</dbReference>
<dbReference type="PROSITE" id="PS00211">
    <property type="entry name" value="ABC_TRANSPORTER_1"/>
    <property type="match status" value="1"/>
</dbReference>
<protein>
    <submittedName>
        <fullName evidence="9">ABC transporter ATP-binding protein</fullName>
    </submittedName>
</protein>
<keyword evidence="9" id="KW-0547">Nucleotide-binding</keyword>
<feature type="transmembrane region" description="Helical" evidence="6">
    <location>
        <begin position="151"/>
        <end position="169"/>
    </location>
</feature>